<dbReference type="AlphaFoldDB" id="A0A2K4X2J9"/>
<dbReference type="InterPro" id="IPR000182">
    <property type="entry name" value="GNAT_dom"/>
</dbReference>
<protein>
    <submittedName>
        <fullName evidence="3">GNAT family acetyltransferase</fullName>
    </submittedName>
</protein>
<sequence length="184" mass="20165">MDRPTAGPSGLGMISLLFGDLSHSPDPGQRMSQVEIRHITHLPAQILALEKEAIGEGFRFITRLIAEWHSGANRFDAPGECFMAAYLNQQLIGIGGLSVDPYVKTNTARLRRVYVSASSRGRHVGRTLVKALVAHAALRFQSVRLATDTSAGDAFYLKCGFMRIDHDDATHSMCLSSIERPTEV</sequence>
<dbReference type="GO" id="GO:0016747">
    <property type="term" value="F:acyltransferase activity, transferring groups other than amino-acyl groups"/>
    <property type="evidence" value="ECO:0007669"/>
    <property type="project" value="InterPro"/>
</dbReference>
<dbReference type="Proteomes" id="UP000238095">
    <property type="component" value="Chromosome 1"/>
</dbReference>
<evidence type="ECO:0000313" key="3">
    <source>
        <dbReference type="EMBL" id="SOS42328.1"/>
    </source>
</evidence>
<evidence type="ECO:0000256" key="2">
    <source>
        <dbReference type="ARBA" id="ARBA00023315"/>
    </source>
</evidence>
<accession>A0A2K4X2J9</accession>
<dbReference type="PANTHER" id="PTHR43877:SF2">
    <property type="entry name" value="AMINOALKYLPHOSPHONATE N-ACETYLTRANSFERASE-RELATED"/>
    <property type="match status" value="1"/>
</dbReference>
<keyword evidence="1 3" id="KW-0808">Transferase</keyword>
<reference evidence="3 4" key="1">
    <citation type="submission" date="2017-11" db="EMBL/GenBank/DDBJ databases">
        <authorList>
            <person name="Han C.G."/>
        </authorList>
    </citation>
    <scope>NUCLEOTIDE SEQUENCE [LARGE SCALE GENOMIC DNA]</scope>
    <source>
        <strain evidence="3">CFBP3840</strain>
    </source>
</reference>
<proteinExistence type="predicted"/>
<evidence type="ECO:0000256" key="1">
    <source>
        <dbReference type="ARBA" id="ARBA00022679"/>
    </source>
</evidence>
<gene>
    <name evidence="3" type="ORF">CFBP3840_05323</name>
</gene>
<dbReference type="Pfam" id="PF00583">
    <property type="entry name" value="Acetyltransf_1"/>
    <property type="match status" value="1"/>
</dbReference>
<organism evidence="3 4">
    <name type="scientific">Pseudomonas syringae</name>
    <dbReference type="NCBI Taxonomy" id="317"/>
    <lineage>
        <taxon>Bacteria</taxon>
        <taxon>Pseudomonadati</taxon>
        <taxon>Pseudomonadota</taxon>
        <taxon>Gammaproteobacteria</taxon>
        <taxon>Pseudomonadales</taxon>
        <taxon>Pseudomonadaceae</taxon>
        <taxon>Pseudomonas</taxon>
    </lineage>
</organism>
<dbReference type="InterPro" id="IPR050832">
    <property type="entry name" value="Bact_Acetyltransf"/>
</dbReference>
<dbReference type="SUPFAM" id="SSF55729">
    <property type="entry name" value="Acyl-CoA N-acyltransferases (Nat)"/>
    <property type="match status" value="1"/>
</dbReference>
<dbReference type="Gene3D" id="3.40.630.30">
    <property type="match status" value="1"/>
</dbReference>
<dbReference type="InterPro" id="IPR016181">
    <property type="entry name" value="Acyl_CoA_acyltransferase"/>
</dbReference>
<name>A0A2K4X2J9_PSESX</name>
<dbReference type="PANTHER" id="PTHR43877">
    <property type="entry name" value="AMINOALKYLPHOSPHONATE N-ACETYLTRANSFERASE-RELATED-RELATED"/>
    <property type="match status" value="1"/>
</dbReference>
<evidence type="ECO:0000313" key="4">
    <source>
        <dbReference type="Proteomes" id="UP000238095"/>
    </source>
</evidence>
<dbReference type="CDD" id="cd04301">
    <property type="entry name" value="NAT_SF"/>
    <property type="match status" value="1"/>
</dbReference>
<dbReference type="PROSITE" id="PS51186">
    <property type="entry name" value="GNAT"/>
    <property type="match status" value="1"/>
</dbReference>
<dbReference type="EMBL" id="LT963409">
    <property type="protein sequence ID" value="SOS42328.1"/>
    <property type="molecule type" value="Genomic_DNA"/>
</dbReference>
<keyword evidence="2" id="KW-0012">Acyltransferase</keyword>